<evidence type="ECO:0000256" key="13">
    <source>
        <dbReference type="RuleBase" id="RU361153"/>
    </source>
</evidence>
<keyword evidence="17" id="KW-1185">Reference proteome</keyword>
<accession>A0A9Q9EK14</accession>
<evidence type="ECO:0000256" key="14">
    <source>
        <dbReference type="SAM" id="SignalP"/>
    </source>
</evidence>
<dbReference type="PANTHER" id="PTHR34142:SF5">
    <property type="entry name" value="CBM1 DOMAIN-CONTAINING PROTEIN"/>
    <property type="match status" value="1"/>
</dbReference>
<keyword evidence="6" id="KW-0136">Cellulose degradation</keyword>
<comment type="catalytic activity">
    <reaction evidence="1">
        <text>Endohydrolysis of (1-&gt;4)-beta-D-glucosidic linkages in cellulose, lichenin and cereal beta-D-glucans.</text>
        <dbReference type="EC" id="3.2.1.4"/>
    </reaction>
</comment>
<keyword evidence="10" id="KW-0624">Polysaccharide degradation</keyword>
<dbReference type="InterPro" id="IPR018087">
    <property type="entry name" value="Glyco_hydro_5_CS"/>
</dbReference>
<evidence type="ECO:0000256" key="8">
    <source>
        <dbReference type="ARBA" id="ARBA00023283"/>
    </source>
</evidence>
<dbReference type="Gene3D" id="3.20.20.80">
    <property type="entry name" value="Glycosidases"/>
    <property type="match status" value="1"/>
</dbReference>
<comment type="function">
    <text evidence="11">Endoglucanase (EG) that cleaves the internal beta-1,4-glucosidic bonds in cellulose. The degradation of cellulose involves an interplay between different cellulolytic enzymes. Hydrolysis starts with EGs, which cut internal glycosidic linkages to reduce the polymerization degree of the substrate and creates new chain ends for exocellobiohydrolases (CBHs). The CBH release the disaccharide cellobiose from the non-reducing end of the cellulose polymer chain. Finally, beta-1,4-glucosidases hydrolyze the cellobiose and other short cello-oligosaccharides into glucose units.</text>
</comment>
<evidence type="ECO:0000256" key="7">
    <source>
        <dbReference type="ARBA" id="ARBA00023277"/>
    </source>
</evidence>
<evidence type="ECO:0000256" key="2">
    <source>
        <dbReference type="ARBA" id="ARBA00005641"/>
    </source>
</evidence>
<evidence type="ECO:0000256" key="9">
    <source>
        <dbReference type="ARBA" id="ARBA00023295"/>
    </source>
</evidence>
<dbReference type="Pfam" id="PF00150">
    <property type="entry name" value="Cellulase"/>
    <property type="match status" value="1"/>
</dbReference>
<dbReference type="FunFam" id="3.20.20.80:FF:000124">
    <property type="entry name" value="Exported cellulase"/>
    <property type="match status" value="1"/>
</dbReference>
<evidence type="ECO:0000256" key="1">
    <source>
        <dbReference type="ARBA" id="ARBA00000966"/>
    </source>
</evidence>
<keyword evidence="9 13" id="KW-0326">Glycosidase</keyword>
<evidence type="ECO:0000256" key="6">
    <source>
        <dbReference type="ARBA" id="ARBA00023001"/>
    </source>
</evidence>
<dbReference type="AlphaFoldDB" id="A0A9Q9EK14"/>
<keyword evidence="5 13" id="KW-0378">Hydrolase</keyword>
<dbReference type="GO" id="GO:0008810">
    <property type="term" value="F:cellulase activity"/>
    <property type="evidence" value="ECO:0007669"/>
    <property type="project" value="UniProtKB-EC"/>
</dbReference>
<dbReference type="Proteomes" id="UP001056384">
    <property type="component" value="Chromosome 4"/>
</dbReference>
<evidence type="ECO:0000259" key="15">
    <source>
        <dbReference type="Pfam" id="PF00150"/>
    </source>
</evidence>
<dbReference type="PROSITE" id="PS00659">
    <property type="entry name" value="GLYCOSYL_HYDROL_F5"/>
    <property type="match status" value="1"/>
</dbReference>
<evidence type="ECO:0000313" key="16">
    <source>
        <dbReference type="EMBL" id="USW51933.1"/>
    </source>
</evidence>
<proteinExistence type="inferred from homology"/>
<dbReference type="GO" id="GO:0030245">
    <property type="term" value="P:cellulose catabolic process"/>
    <property type="evidence" value="ECO:0007669"/>
    <property type="project" value="UniProtKB-KW"/>
</dbReference>
<keyword evidence="4 14" id="KW-0732">Signal</keyword>
<keyword evidence="7" id="KW-0119">Carbohydrate metabolism</keyword>
<evidence type="ECO:0000256" key="5">
    <source>
        <dbReference type="ARBA" id="ARBA00022801"/>
    </source>
</evidence>
<gene>
    <name evidence="16" type="ORF">Slin15195_G052520</name>
</gene>
<keyword evidence="8" id="KW-0873">Pyrrolidone carboxylic acid</keyword>
<dbReference type="InterPro" id="IPR017853">
    <property type="entry name" value="GH"/>
</dbReference>
<feature type="signal peptide" evidence="14">
    <location>
        <begin position="1"/>
        <end position="18"/>
    </location>
</feature>
<dbReference type="PANTHER" id="PTHR34142">
    <property type="entry name" value="ENDO-BETA-1,4-GLUCANASE A"/>
    <property type="match status" value="1"/>
</dbReference>
<sequence length="340" mass="36259">MRSSILSLAATAAGSAVAAKVSYAGMNIAGLDFGCDTSGNCVTSNVVDPGEDGLAQMKHFVTDDGLNAFRLTVGWQFLVNNELGGTLDSTNFATYDKQVQGCIDAGADMCIIDIHNYARWNGQIIGQGGPDNIHFTSLWSQLASKYTDQPKVVFGVMNEPHDVEISTWATTVQEAVTAIRKAGAKSNRILLPGNDWTHATTLISDGSAAALSKITNLDGSTTNLIFDVHAYLDSDGSGTSTSCSTDNAEAFTTLGDWLRTNKRQAILTETGGGPSDSSCVEKLGSQFDVLNEYSDVYLGWIGWAAGKFDQSYELSETPTQNGESWTDVELVTEVVAGKFQ</sequence>
<name>A0A9Q9EK14_9PEZI</name>
<feature type="domain" description="Glycoside hydrolase family 5" evidence="15">
    <location>
        <begin position="53"/>
        <end position="305"/>
    </location>
</feature>
<dbReference type="EMBL" id="CP099421">
    <property type="protein sequence ID" value="USW51933.1"/>
    <property type="molecule type" value="Genomic_DNA"/>
</dbReference>
<evidence type="ECO:0000256" key="11">
    <source>
        <dbReference type="ARBA" id="ARBA00059691"/>
    </source>
</evidence>
<dbReference type="EC" id="3.2.1.4" evidence="3"/>
<evidence type="ECO:0000256" key="10">
    <source>
        <dbReference type="ARBA" id="ARBA00023326"/>
    </source>
</evidence>
<feature type="chain" id="PRO_5040380016" description="Endoglucanase EG-II" evidence="14">
    <location>
        <begin position="19"/>
        <end position="340"/>
    </location>
</feature>
<evidence type="ECO:0000256" key="4">
    <source>
        <dbReference type="ARBA" id="ARBA00022729"/>
    </source>
</evidence>
<organism evidence="16 17">
    <name type="scientific">Septoria linicola</name>
    <dbReference type="NCBI Taxonomy" id="215465"/>
    <lineage>
        <taxon>Eukaryota</taxon>
        <taxon>Fungi</taxon>
        <taxon>Dikarya</taxon>
        <taxon>Ascomycota</taxon>
        <taxon>Pezizomycotina</taxon>
        <taxon>Dothideomycetes</taxon>
        <taxon>Dothideomycetidae</taxon>
        <taxon>Mycosphaerellales</taxon>
        <taxon>Mycosphaerellaceae</taxon>
        <taxon>Septoria</taxon>
    </lineage>
</organism>
<evidence type="ECO:0000256" key="12">
    <source>
        <dbReference type="ARBA" id="ARBA00074271"/>
    </source>
</evidence>
<evidence type="ECO:0000256" key="3">
    <source>
        <dbReference type="ARBA" id="ARBA00012601"/>
    </source>
</evidence>
<evidence type="ECO:0000313" key="17">
    <source>
        <dbReference type="Proteomes" id="UP001056384"/>
    </source>
</evidence>
<reference evidence="16" key="1">
    <citation type="submission" date="2022-06" db="EMBL/GenBank/DDBJ databases">
        <title>Complete genome sequences of two strains of the flax pathogen Septoria linicola.</title>
        <authorList>
            <person name="Lapalu N."/>
            <person name="Simon A."/>
            <person name="Demenou B."/>
            <person name="Paumier D."/>
            <person name="Guillot M.-P."/>
            <person name="Gout L."/>
            <person name="Valade R."/>
        </authorList>
    </citation>
    <scope>NUCLEOTIDE SEQUENCE</scope>
    <source>
        <strain evidence="16">SE15195</strain>
    </source>
</reference>
<dbReference type="InterPro" id="IPR001547">
    <property type="entry name" value="Glyco_hydro_5"/>
</dbReference>
<dbReference type="SUPFAM" id="SSF51445">
    <property type="entry name" value="(Trans)glycosidases"/>
    <property type="match status" value="1"/>
</dbReference>
<comment type="similarity">
    <text evidence="2 13">Belongs to the glycosyl hydrolase 5 (cellulase A) family.</text>
</comment>
<protein>
    <recommendedName>
        <fullName evidence="12">Endoglucanase EG-II</fullName>
        <ecNumber evidence="3">3.2.1.4</ecNumber>
    </recommendedName>
</protein>